<dbReference type="AlphaFoldDB" id="A0A1G6JYW9"/>
<dbReference type="InterPro" id="IPR036244">
    <property type="entry name" value="TipA-like_antibiotic-bd"/>
</dbReference>
<feature type="domain" description="TipAS antibiotic-recognition" evidence="1">
    <location>
        <begin position="20"/>
        <end position="122"/>
    </location>
</feature>
<accession>A0A1G6JYW9</accession>
<dbReference type="RefSeq" id="WP_092739921.1">
    <property type="nucleotide sequence ID" value="NZ_FMZC01000001.1"/>
</dbReference>
<dbReference type="SUPFAM" id="SSF89082">
    <property type="entry name" value="Antibiotic binding domain of TipA-like multidrug resistance regulators"/>
    <property type="match status" value="1"/>
</dbReference>
<proteinExistence type="predicted"/>
<dbReference type="Gene3D" id="1.10.490.50">
    <property type="entry name" value="Antibiotic binding domain of TipA-like multidrug resistance regulators"/>
    <property type="match status" value="1"/>
</dbReference>
<sequence>MSLQQTTPAYLDQCRAAQRAEQEQSMAATQQWAHVDKAQAHADFDALYKELAPLIDTNAPSSAAVQALMAKHFEIVSRFYVPSREAYVGTALFYADNADMKAFHNGYHPRMVEFLGDAVHAYAQQHLG</sequence>
<gene>
    <name evidence="2" type="ORF">SAMN05192589_101511</name>
</gene>
<reference evidence="2 3" key="1">
    <citation type="submission" date="2016-10" db="EMBL/GenBank/DDBJ databases">
        <authorList>
            <person name="de Groot N.N."/>
        </authorList>
    </citation>
    <scope>NUCLEOTIDE SEQUENCE [LARGE SCALE GENOMIC DNA]</scope>
    <source>
        <strain evidence="2 3">DSM 16619</strain>
    </source>
</reference>
<dbReference type="EMBL" id="FMZC01000001">
    <property type="protein sequence ID" value="SDC23605.1"/>
    <property type="molecule type" value="Genomic_DNA"/>
</dbReference>
<evidence type="ECO:0000259" key="1">
    <source>
        <dbReference type="Pfam" id="PF07739"/>
    </source>
</evidence>
<name>A0A1G6JYW9_9BURK</name>
<dbReference type="Pfam" id="PF07739">
    <property type="entry name" value="TipAS"/>
    <property type="match status" value="1"/>
</dbReference>
<dbReference type="Proteomes" id="UP000198781">
    <property type="component" value="Unassembled WGS sequence"/>
</dbReference>
<dbReference type="STRING" id="187868.SAMN05192589_101511"/>
<keyword evidence="3" id="KW-1185">Reference proteome</keyword>
<evidence type="ECO:0000313" key="2">
    <source>
        <dbReference type="EMBL" id="SDC23605.1"/>
    </source>
</evidence>
<dbReference type="OrthoDB" id="9802944at2"/>
<protein>
    <submittedName>
        <fullName evidence="2">TipAS antibiotic-recognition domain-containing protein</fullName>
    </submittedName>
</protein>
<evidence type="ECO:0000313" key="3">
    <source>
        <dbReference type="Proteomes" id="UP000198781"/>
    </source>
</evidence>
<organism evidence="2 3">
    <name type="scientific">Paracidovorax valerianellae</name>
    <dbReference type="NCBI Taxonomy" id="187868"/>
    <lineage>
        <taxon>Bacteria</taxon>
        <taxon>Pseudomonadati</taxon>
        <taxon>Pseudomonadota</taxon>
        <taxon>Betaproteobacteria</taxon>
        <taxon>Burkholderiales</taxon>
        <taxon>Comamonadaceae</taxon>
        <taxon>Paracidovorax</taxon>
    </lineage>
</organism>
<dbReference type="InterPro" id="IPR012925">
    <property type="entry name" value="TipAS_dom"/>
</dbReference>